<gene>
    <name evidence="1" type="ORF">JI435_409460</name>
</gene>
<protein>
    <submittedName>
        <fullName evidence="1">Uncharacterized protein</fullName>
    </submittedName>
</protein>
<dbReference type="VEuPathDB" id="FungiDB:JI435_409460"/>
<name>A0A7U2F528_PHANO</name>
<reference evidence="2" key="1">
    <citation type="journal article" date="2021" name="BMC Genomics">
        <title>Chromosome-level genome assembly and manually-curated proteome of model necrotroph Parastagonospora nodorum Sn15 reveals a genome-wide trove of candidate effector homologs, and redundancy of virulence-related functions within an accessory chromosome.</title>
        <authorList>
            <person name="Bertazzoni S."/>
            <person name="Jones D.A.B."/>
            <person name="Phan H.T."/>
            <person name="Tan K.-C."/>
            <person name="Hane J.K."/>
        </authorList>
    </citation>
    <scope>NUCLEOTIDE SEQUENCE [LARGE SCALE GENOMIC DNA]</scope>
    <source>
        <strain evidence="2">SN15 / ATCC MYA-4574 / FGSC 10173)</strain>
    </source>
</reference>
<dbReference type="AlphaFoldDB" id="A0A7U2F528"/>
<dbReference type="EMBL" id="CP069028">
    <property type="protein sequence ID" value="QRC96694.1"/>
    <property type="molecule type" value="Genomic_DNA"/>
</dbReference>
<keyword evidence="2" id="KW-1185">Reference proteome</keyword>
<sequence>MRKGFATWSWRQRQAQKHVDCLMLAPCFHVMKNKLDALRSYMTNTKSQLLPQCEAKAHKGPQDAMSRSRILFS</sequence>
<evidence type="ECO:0000313" key="2">
    <source>
        <dbReference type="Proteomes" id="UP000663193"/>
    </source>
</evidence>
<organism evidence="1 2">
    <name type="scientific">Phaeosphaeria nodorum (strain SN15 / ATCC MYA-4574 / FGSC 10173)</name>
    <name type="common">Glume blotch fungus</name>
    <name type="synonym">Parastagonospora nodorum</name>
    <dbReference type="NCBI Taxonomy" id="321614"/>
    <lineage>
        <taxon>Eukaryota</taxon>
        <taxon>Fungi</taxon>
        <taxon>Dikarya</taxon>
        <taxon>Ascomycota</taxon>
        <taxon>Pezizomycotina</taxon>
        <taxon>Dothideomycetes</taxon>
        <taxon>Pleosporomycetidae</taxon>
        <taxon>Pleosporales</taxon>
        <taxon>Pleosporineae</taxon>
        <taxon>Phaeosphaeriaceae</taxon>
        <taxon>Parastagonospora</taxon>
    </lineage>
</organism>
<accession>A0A7U2F528</accession>
<proteinExistence type="predicted"/>
<evidence type="ECO:0000313" key="1">
    <source>
        <dbReference type="EMBL" id="QRC96694.1"/>
    </source>
</evidence>
<dbReference type="Proteomes" id="UP000663193">
    <property type="component" value="Chromosome 6"/>
</dbReference>